<dbReference type="PANTHER" id="PTHR46513">
    <property type="entry name" value="VITELLOGENIN RECEPTOR-LIKE PROTEIN-RELATED-RELATED"/>
    <property type="match status" value="1"/>
</dbReference>
<accession>A0A9J7M1L3</accession>
<dbReference type="InterPro" id="IPR050778">
    <property type="entry name" value="Cueball_EGF_LRP_Nidogen"/>
</dbReference>
<dbReference type="OMA" id="ETNACTI"/>
<keyword evidence="8" id="KW-1133">Transmembrane helix</keyword>
<evidence type="ECO:0000256" key="5">
    <source>
        <dbReference type="ARBA" id="ARBA00023180"/>
    </source>
</evidence>
<keyword evidence="8" id="KW-0472">Membrane</keyword>
<proteinExistence type="predicted"/>
<dbReference type="GeneID" id="118427143"/>
<keyword evidence="4" id="KW-1015">Disulfide bond</keyword>
<feature type="compositionally biased region" description="Polar residues" evidence="7">
    <location>
        <begin position="407"/>
        <end position="416"/>
    </location>
</feature>
<dbReference type="Pfam" id="PF00058">
    <property type="entry name" value="Ldl_recept_b"/>
    <property type="match status" value="3"/>
</dbReference>
<evidence type="ECO:0000256" key="4">
    <source>
        <dbReference type="ARBA" id="ARBA00023157"/>
    </source>
</evidence>
<evidence type="ECO:0000256" key="7">
    <source>
        <dbReference type="SAM" id="MobiDB-lite"/>
    </source>
</evidence>
<keyword evidence="1" id="KW-0245">EGF-like domain</keyword>
<protein>
    <submittedName>
        <fullName evidence="10">Uncharacterized protein LOC118427143</fullName>
    </submittedName>
</protein>
<dbReference type="PROSITE" id="PS51120">
    <property type="entry name" value="LDLRB"/>
    <property type="match status" value="3"/>
</dbReference>
<evidence type="ECO:0000256" key="1">
    <source>
        <dbReference type="ARBA" id="ARBA00022536"/>
    </source>
</evidence>
<evidence type="ECO:0000313" key="9">
    <source>
        <dbReference type="Proteomes" id="UP000001554"/>
    </source>
</evidence>
<feature type="region of interest" description="Disordered" evidence="7">
    <location>
        <begin position="342"/>
        <end position="437"/>
    </location>
</feature>
<dbReference type="AlphaFoldDB" id="A0A9J7M1L3"/>
<reference evidence="10" key="2">
    <citation type="submission" date="2025-08" db="UniProtKB">
        <authorList>
            <consortium name="RefSeq"/>
        </authorList>
    </citation>
    <scope>IDENTIFICATION</scope>
    <source>
        <strain evidence="10">S238N-H82</strain>
        <tissue evidence="10">Testes</tissue>
    </source>
</reference>
<evidence type="ECO:0000256" key="2">
    <source>
        <dbReference type="ARBA" id="ARBA00022729"/>
    </source>
</evidence>
<reference evidence="9" key="1">
    <citation type="journal article" date="2020" name="Nat. Ecol. Evol.">
        <title>Deeply conserved synteny resolves early events in vertebrate evolution.</title>
        <authorList>
            <person name="Simakov O."/>
            <person name="Marletaz F."/>
            <person name="Yue J.X."/>
            <person name="O'Connell B."/>
            <person name="Jenkins J."/>
            <person name="Brandt A."/>
            <person name="Calef R."/>
            <person name="Tung C.H."/>
            <person name="Huang T.K."/>
            <person name="Schmutz J."/>
            <person name="Satoh N."/>
            <person name="Yu J.K."/>
            <person name="Putnam N.H."/>
            <person name="Green R.E."/>
            <person name="Rokhsar D.S."/>
        </authorList>
    </citation>
    <scope>NUCLEOTIDE SEQUENCE [LARGE SCALE GENOMIC DNA]</scope>
    <source>
        <strain evidence="9">S238N-H82</strain>
    </source>
</reference>
<feature type="repeat" description="LDL-receptor class B" evidence="6">
    <location>
        <begin position="142"/>
        <end position="185"/>
    </location>
</feature>
<dbReference type="Gene3D" id="2.10.25.10">
    <property type="entry name" value="Laminin"/>
    <property type="match status" value="1"/>
</dbReference>
<keyword evidence="3" id="KW-0677">Repeat</keyword>
<dbReference type="Gene3D" id="2.120.10.30">
    <property type="entry name" value="TolB, C-terminal domain"/>
    <property type="match status" value="1"/>
</dbReference>
<dbReference type="FunFam" id="2.120.10.30:FF:000241">
    <property type="entry name" value="Low-density lipoprotein receptor-related protein 6"/>
    <property type="match status" value="1"/>
</dbReference>
<keyword evidence="9" id="KW-1185">Reference proteome</keyword>
<dbReference type="SMART" id="SM00135">
    <property type="entry name" value="LY"/>
    <property type="match status" value="3"/>
</dbReference>
<feature type="repeat" description="LDL-receptor class B" evidence="6">
    <location>
        <begin position="99"/>
        <end position="141"/>
    </location>
</feature>
<dbReference type="OrthoDB" id="5986723at2759"/>
<organism evidence="9 10">
    <name type="scientific">Branchiostoma floridae</name>
    <name type="common">Florida lancelet</name>
    <name type="synonym">Amphioxus</name>
    <dbReference type="NCBI Taxonomy" id="7739"/>
    <lineage>
        <taxon>Eukaryota</taxon>
        <taxon>Metazoa</taxon>
        <taxon>Chordata</taxon>
        <taxon>Cephalochordata</taxon>
        <taxon>Leptocardii</taxon>
        <taxon>Amphioxiformes</taxon>
        <taxon>Branchiostomatidae</taxon>
        <taxon>Branchiostoma</taxon>
    </lineage>
</organism>
<sequence>MRAKNVPTPTSDFLLVADSQLDAIFQVNITSGAKVSLPLGHLVYPLAIDFDPAADYVYWSDGLLRKISRAHRNGSGGVEDIVTNDITSPNGLALDFVGRNIYWTDSERDVISVAKLDGMYVKDLISEHLDQPHGLVLDTQNGYMYWADWGSEPKIEKAAMDGTDRTTLVDTLLQDPTGLAIDFIVCTVENAECQQLCLVRPGGRTCACQNGLTLQQDGLSCRSSGATTTPPITTNQPSTSSLSLDIKVGISVAGFALFILIASGFAIFHFVKKKRQQRAADRARDREYATANEAMEEEVYDVIRDEGFISVAAFPPPVPAPLKRAQNSYLDMEQFAMKIPNGYEDPKTLKQATPSDPIAKHIPGDDLKHDEHGYLDLNGVRTNLPPSGPTEDDTDYDYTDPVKKSDPYQSLGGSYQQHHEYQGLRNKGTKAQSDDHDYTHPMRKTDPYQPLGGSYHRHNVYQGLSKKAKNQPAVGNAGQDFIQPNFVNIPEPDYNN</sequence>
<dbReference type="SUPFAM" id="SSF63825">
    <property type="entry name" value="YWTD domain"/>
    <property type="match status" value="1"/>
</dbReference>
<dbReference type="KEGG" id="bfo:118427143"/>
<feature type="repeat" description="LDL-receptor class B" evidence="6">
    <location>
        <begin position="55"/>
        <end position="98"/>
    </location>
</feature>
<dbReference type="RefSeq" id="XP_035692673.1">
    <property type="nucleotide sequence ID" value="XM_035836780.1"/>
</dbReference>
<dbReference type="InterPro" id="IPR011042">
    <property type="entry name" value="6-blade_b-propeller_TolB-like"/>
</dbReference>
<keyword evidence="8" id="KW-0812">Transmembrane</keyword>
<dbReference type="Proteomes" id="UP000001554">
    <property type="component" value="Chromosome 12"/>
</dbReference>
<keyword evidence="5" id="KW-0325">Glycoprotein</keyword>
<dbReference type="SUPFAM" id="SSF57196">
    <property type="entry name" value="EGF/Laminin"/>
    <property type="match status" value="1"/>
</dbReference>
<gene>
    <name evidence="10" type="primary">LOC118427143</name>
</gene>
<name>A0A9J7M1L3_BRAFL</name>
<evidence type="ECO:0000256" key="8">
    <source>
        <dbReference type="SAM" id="Phobius"/>
    </source>
</evidence>
<feature type="compositionally biased region" description="Basic and acidic residues" evidence="7">
    <location>
        <begin position="358"/>
        <end position="374"/>
    </location>
</feature>
<evidence type="ECO:0000256" key="3">
    <source>
        <dbReference type="ARBA" id="ARBA00022737"/>
    </source>
</evidence>
<dbReference type="InterPro" id="IPR000033">
    <property type="entry name" value="LDLR_classB_rpt"/>
</dbReference>
<feature type="transmembrane region" description="Helical" evidence="8">
    <location>
        <begin position="248"/>
        <end position="271"/>
    </location>
</feature>
<dbReference type="PANTHER" id="PTHR46513:SF44">
    <property type="entry name" value="LDL RECEPTOR RELATED PROTEIN 4"/>
    <property type="match status" value="1"/>
</dbReference>
<evidence type="ECO:0000256" key="6">
    <source>
        <dbReference type="PROSITE-ProRule" id="PRU00461"/>
    </source>
</evidence>
<evidence type="ECO:0000313" key="10">
    <source>
        <dbReference type="RefSeq" id="XP_035692673.1"/>
    </source>
</evidence>
<keyword evidence="2" id="KW-0732">Signal</keyword>
<dbReference type="Pfam" id="PF14670">
    <property type="entry name" value="FXa_inhibition"/>
    <property type="match status" value="1"/>
</dbReference>